<accession>A0A183BUT9</accession>
<evidence type="ECO:0000313" key="2">
    <source>
        <dbReference type="WBParaSite" id="GPLIN_000437500"/>
    </source>
</evidence>
<dbReference type="WBParaSite" id="GPLIN_000437500">
    <property type="protein sequence ID" value="GPLIN_000437500"/>
    <property type="gene ID" value="GPLIN_000437500"/>
</dbReference>
<protein>
    <submittedName>
        <fullName evidence="2">E3 SUMO-protein ligase KIAA1586-like</fullName>
    </submittedName>
</protein>
<evidence type="ECO:0000313" key="1">
    <source>
        <dbReference type="Proteomes" id="UP000050741"/>
    </source>
</evidence>
<sequence>MQQIQDELKSDGWMKNTNKILAMLVKLLATECQLFKVDKQTGTATSEIKEQIMKFCAFKKGKKLDIKEATEKLTMSFKKEIPKMIEDMKKTETTVERSIDGVNNKIFCRNSHHKLSIAVIVETRLSVNRKAKCDY</sequence>
<organism evidence="1 2">
    <name type="scientific">Globodera pallida</name>
    <name type="common">Potato cyst nematode worm</name>
    <name type="synonym">Heterodera pallida</name>
    <dbReference type="NCBI Taxonomy" id="36090"/>
    <lineage>
        <taxon>Eukaryota</taxon>
        <taxon>Metazoa</taxon>
        <taxon>Ecdysozoa</taxon>
        <taxon>Nematoda</taxon>
        <taxon>Chromadorea</taxon>
        <taxon>Rhabditida</taxon>
        <taxon>Tylenchina</taxon>
        <taxon>Tylenchomorpha</taxon>
        <taxon>Tylenchoidea</taxon>
        <taxon>Heteroderidae</taxon>
        <taxon>Heteroderinae</taxon>
        <taxon>Globodera</taxon>
    </lineage>
</organism>
<proteinExistence type="predicted"/>
<keyword evidence="1" id="KW-1185">Reference proteome</keyword>
<name>A0A183BUT9_GLOPA</name>
<reference evidence="2" key="2">
    <citation type="submission" date="2016-06" db="UniProtKB">
        <authorList>
            <consortium name="WormBaseParasite"/>
        </authorList>
    </citation>
    <scope>IDENTIFICATION</scope>
</reference>
<dbReference type="Proteomes" id="UP000050741">
    <property type="component" value="Unassembled WGS sequence"/>
</dbReference>
<dbReference type="AlphaFoldDB" id="A0A183BUT9"/>
<reference evidence="1" key="1">
    <citation type="submission" date="2014-05" db="EMBL/GenBank/DDBJ databases">
        <title>The genome and life-stage specific transcriptomes of Globodera pallida elucidate key aspects of plant parasitism by a cyst nematode.</title>
        <authorList>
            <person name="Cotton J.A."/>
            <person name="Lilley C.J."/>
            <person name="Jones L.M."/>
            <person name="Kikuchi T."/>
            <person name="Reid A.J."/>
            <person name="Thorpe P."/>
            <person name="Tsai I.J."/>
            <person name="Beasley H."/>
            <person name="Blok V."/>
            <person name="Cock P.J.A."/>
            <person name="Van den Akker S.E."/>
            <person name="Holroyd N."/>
            <person name="Hunt M."/>
            <person name="Mantelin S."/>
            <person name="Naghra H."/>
            <person name="Pain A."/>
            <person name="Palomares-Rius J.E."/>
            <person name="Zarowiecki M."/>
            <person name="Berriman M."/>
            <person name="Jones J.T."/>
            <person name="Urwin P.E."/>
        </authorList>
    </citation>
    <scope>NUCLEOTIDE SEQUENCE [LARGE SCALE GENOMIC DNA]</scope>
    <source>
        <strain evidence="1">Lindley</strain>
    </source>
</reference>